<gene>
    <name evidence="1" type="ORF">F2P81_018708</name>
</gene>
<accession>A0A6A4S5F0</accession>
<dbReference type="Proteomes" id="UP000438429">
    <property type="component" value="Unassembled WGS sequence"/>
</dbReference>
<dbReference type="EMBL" id="VEVO01000016">
    <property type="protein sequence ID" value="KAF0029603.1"/>
    <property type="molecule type" value="Genomic_DNA"/>
</dbReference>
<name>A0A6A4S5F0_SCOMX</name>
<organism evidence="1 2">
    <name type="scientific">Scophthalmus maximus</name>
    <name type="common">Turbot</name>
    <name type="synonym">Psetta maxima</name>
    <dbReference type="NCBI Taxonomy" id="52904"/>
    <lineage>
        <taxon>Eukaryota</taxon>
        <taxon>Metazoa</taxon>
        <taxon>Chordata</taxon>
        <taxon>Craniata</taxon>
        <taxon>Vertebrata</taxon>
        <taxon>Euteleostomi</taxon>
        <taxon>Actinopterygii</taxon>
        <taxon>Neopterygii</taxon>
        <taxon>Teleostei</taxon>
        <taxon>Neoteleostei</taxon>
        <taxon>Acanthomorphata</taxon>
        <taxon>Carangaria</taxon>
        <taxon>Pleuronectiformes</taxon>
        <taxon>Pleuronectoidei</taxon>
        <taxon>Scophthalmidae</taxon>
        <taxon>Scophthalmus</taxon>
    </lineage>
</organism>
<comment type="caution">
    <text evidence="1">The sequence shown here is derived from an EMBL/GenBank/DDBJ whole genome shotgun (WGS) entry which is preliminary data.</text>
</comment>
<dbReference type="AlphaFoldDB" id="A0A6A4S5F0"/>
<evidence type="ECO:0000313" key="2">
    <source>
        <dbReference type="Proteomes" id="UP000438429"/>
    </source>
</evidence>
<evidence type="ECO:0000313" key="1">
    <source>
        <dbReference type="EMBL" id="KAF0029603.1"/>
    </source>
</evidence>
<reference evidence="1 2" key="1">
    <citation type="submission" date="2019-06" db="EMBL/GenBank/DDBJ databases">
        <title>Draft genomes of female and male turbot (Scophthalmus maximus).</title>
        <authorList>
            <person name="Xu H."/>
            <person name="Xu X.-W."/>
            <person name="Shao C."/>
            <person name="Chen S."/>
        </authorList>
    </citation>
    <scope>NUCLEOTIDE SEQUENCE [LARGE SCALE GENOMIC DNA]</scope>
    <source>
        <strain evidence="1">Ysfricsl-2016a</strain>
        <tissue evidence="1">Blood</tissue>
    </source>
</reference>
<protein>
    <submittedName>
        <fullName evidence="1">Uncharacterized protein</fullName>
    </submittedName>
</protein>
<proteinExistence type="predicted"/>
<sequence length="133" mass="15207">MRKLNGSRRMSHGTNTAAVYDSREMIDAQVHRSVRVIVSDCGHGSKKHKLTVGRKTFSPIIRFSRREALLPWLLEQVFGPFKPLLRLFVVTLVLHFTDEALIPLGLCPLFLLHSVEVLFQRDTSNSTDYMVQD</sequence>